<proteinExistence type="predicted"/>
<feature type="transmembrane region" description="Helical" evidence="5">
    <location>
        <begin position="53"/>
        <end position="72"/>
    </location>
</feature>
<keyword evidence="2 5" id="KW-0812">Transmembrane</keyword>
<feature type="domain" description="Dendritic cell-specific transmembrane protein-like" evidence="6">
    <location>
        <begin position="235"/>
        <end position="427"/>
    </location>
</feature>
<dbReference type="Pfam" id="PF07782">
    <property type="entry name" value="DC_STAMP"/>
    <property type="match status" value="1"/>
</dbReference>
<dbReference type="Proteomes" id="UP000580681">
    <property type="component" value="Unassembled WGS sequence"/>
</dbReference>
<evidence type="ECO:0000256" key="4">
    <source>
        <dbReference type="ARBA" id="ARBA00023136"/>
    </source>
</evidence>
<name>A0A7K4VA75_9EMBE</name>
<feature type="non-terminal residue" evidence="7">
    <location>
        <position position="437"/>
    </location>
</feature>
<evidence type="ECO:0000259" key="6">
    <source>
        <dbReference type="Pfam" id="PF07782"/>
    </source>
</evidence>
<dbReference type="EMBL" id="VYZJ01000343">
    <property type="protein sequence ID" value="NWR19151.1"/>
    <property type="molecule type" value="Genomic_DNA"/>
</dbReference>
<evidence type="ECO:0000256" key="1">
    <source>
        <dbReference type="ARBA" id="ARBA00004141"/>
    </source>
</evidence>
<keyword evidence="8" id="KW-1185">Reference proteome</keyword>
<feature type="non-terminal residue" evidence="7">
    <location>
        <position position="1"/>
    </location>
</feature>
<comment type="caution">
    <text evidence="7">The sequence shown here is derived from an EMBL/GenBank/DDBJ whole genome shotgun (WGS) entry which is preliminary data.</text>
</comment>
<sequence>MADLWGIYSKPVPADSRELWTLFLQCSCITAVIGGLFYNWMFASLEYSWHLSVAMAISFSLLLFLTLFLVHPARCVFTMIMPTLGTKQGRKLLFSTCIMIAAVNITPNIISNIKTILQVIQCICKNSSDSLLNSTALLQKVSWEFGDAVQEAAHNNDFYKPMNGHFHFSLFQNSSLIYQKMHLAGEKISREFLSVEVLVKDSVRVANRLAAGFSMLYLCFESSWYLKNYLTNVRFDNFYITKKLERLAVDRRAAHLLVGSSKKLIRPTGLKLSREEVVLCLVQAMLVTVALMLMLVLVAMDHFAFSVADTAVRKAAQFSAVPVTLSIKYKAEMGVMPFLYKLFWQPPETLLLGDFNRTYHHHLIFSSAQCRISPPRPPSPSVLLAVGLLFCILYGSALLEPFARRLCRGIAASFFQGCEEKRVLHLYRKLARRHTKE</sequence>
<dbReference type="PANTHER" id="PTHR21041:SF3">
    <property type="entry name" value="OSTEOCLAST STIMULATORY TRANSMEMBRANE PROTEIN"/>
    <property type="match status" value="1"/>
</dbReference>
<feature type="transmembrane region" description="Helical" evidence="5">
    <location>
        <begin position="381"/>
        <end position="399"/>
    </location>
</feature>
<feature type="transmembrane region" description="Helical" evidence="5">
    <location>
        <begin position="20"/>
        <end position="41"/>
    </location>
</feature>
<evidence type="ECO:0000256" key="5">
    <source>
        <dbReference type="SAM" id="Phobius"/>
    </source>
</evidence>
<accession>A0A7K4VA75</accession>
<dbReference type="AlphaFoldDB" id="A0A7K4VA75"/>
<comment type="subcellular location">
    <subcellularLocation>
        <location evidence="1">Membrane</location>
        <topology evidence="1">Multi-pass membrane protein</topology>
    </subcellularLocation>
</comment>
<feature type="transmembrane region" description="Helical" evidence="5">
    <location>
        <begin position="277"/>
        <end position="300"/>
    </location>
</feature>
<keyword evidence="4 5" id="KW-0472">Membrane</keyword>
<reference evidence="7 8" key="1">
    <citation type="submission" date="2019-09" db="EMBL/GenBank/DDBJ databases">
        <title>Bird 10,000 Genomes (B10K) Project - Family phase.</title>
        <authorList>
            <person name="Zhang G."/>
        </authorList>
    </citation>
    <scope>NUCLEOTIDE SEQUENCE [LARGE SCALE GENOMIC DNA]</scope>
    <source>
        <strain evidence="7">B10K-DU-015-11</strain>
        <tissue evidence="7">Mixed tissue sample</tissue>
    </source>
</reference>
<evidence type="ECO:0000256" key="2">
    <source>
        <dbReference type="ARBA" id="ARBA00022692"/>
    </source>
</evidence>
<evidence type="ECO:0000313" key="8">
    <source>
        <dbReference type="Proteomes" id="UP000580681"/>
    </source>
</evidence>
<dbReference type="PANTHER" id="PTHR21041">
    <property type="entry name" value="DENDRITIC CELL-SPECIFIC TRANSMEMBRANE PROTEIN"/>
    <property type="match status" value="1"/>
</dbReference>
<gene>
    <name evidence="7" type="primary">Ocstamp</name>
    <name evidence="7" type="ORF">EMBFUC_R11853</name>
</gene>
<protein>
    <submittedName>
        <fullName evidence="7">OCSTP protein</fullName>
    </submittedName>
</protein>
<organism evidence="7 8">
    <name type="scientific">Emberiza fucata</name>
    <dbReference type="NCBI Taxonomy" id="337179"/>
    <lineage>
        <taxon>Eukaryota</taxon>
        <taxon>Metazoa</taxon>
        <taxon>Chordata</taxon>
        <taxon>Craniata</taxon>
        <taxon>Vertebrata</taxon>
        <taxon>Euteleostomi</taxon>
        <taxon>Archelosauria</taxon>
        <taxon>Archosauria</taxon>
        <taxon>Dinosauria</taxon>
        <taxon>Saurischia</taxon>
        <taxon>Theropoda</taxon>
        <taxon>Coelurosauria</taxon>
        <taxon>Aves</taxon>
        <taxon>Neognathae</taxon>
        <taxon>Neoaves</taxon>
        <taxon>Telluraves</taxon>
        <taxon>Australaves</taxon>
        <taxon>Passeriformes</taxon>
        <taxon>Passeroidea</taxon>
        <taxon>Fringillidae</taxon>
        <taxon>Emberizinae</taxon>
        <taxon>Emberizini</taxon>
        <taxon>Emberiza</taxon>
    </lineage>
</organism>
<feature type="transmembrane region" description="Helical" evidence="5">
    <location>
        <begin position="92"/>
        <end position="110"/>
    </location>
</feature>
<dbReference type="GO" id="GO:0016020">
    <property type="term" value="C:membrane"/>
    <property type="evidence" value="ECO:0007669"/>
    <property type="project" value="UniProtKB-SubCell"/>
</dbReference>
<dbReference type="InterPro" id="IPR012858">
    <property type="entry name" value="DC_STAMP-like"/>
</dbReference>
<keyword evidence="3 5" id="KW-1133">Transmembrane helix</keyword>
<dbReference type="InterPro" id="IPR051856">
    <property type="entry name" value="CSR-E3_Ligase_Protein"/>
</dbReference>
<evidence type="ECO:0000313" key="7">
    <source>
        <dbReference type="EMBL" id="NWR19151.1"/>
    </source>
</evidence>
<evidence type="ECO:0000256" key="3">
    <source>
        <dbReference type="ARBA" id="ARBA00022989"/>
    </source>
</evidence>